<dbReference type="Gene3D" id="3.30.420.10">
    <property type="entry name" value="Ribonuclease H-like superfamily/Ribonuclease H"/>
    <property type="match status" value="1"/>
</dbReference>
<dbReference type="Proteomes" id="UP001151760">
    <property type="component" value="Unassembled WGS sequence"/>
</dbReference>
<dbReference type="EMBL" id="BQNB010010438">
    <property type="protein sequence ID" value="GJS77316.1"/>
    <property type="molecule type" value="Genomic_DNA"/>
</dbReference>
<keyword evidence="1" id="KW-0645">Protease</keyword>
<feature type="domain" description="Retrovirus-related Pol polyprotein from transposon TNT 1-94-like beta-barrel" evidence="3">
    <location>
        <begin position="142"/>
        <end position="216"/>
    </location>
</feature>
<dbReference type="InterPro" id="IPR036397">
    <property type="entry name" value="RNaseH_sf"/>
</dbReference>
<accession>A0ABQ4YIN3</accession>
<protein>
    <submittedName>
        <fullName evidence="4">Retrovirus-related pol polyprotein from transposon TNT 1-94</fullName>
    </submittedName>
</protein>
<dbReference type="InterPro" id="IPR012337">
    <property type="entry name" value="RNaseH-like_sf"/>
</dbReference>
<gene>
    <name evidence="4" type="ORF">Tco_0727197</name>
</gene>
<sequence>MESQGDDIEEAKYLAILPLDELIGNLKVYEMILETDDVALKTTKEKVISSSTREIDSGVEIDLVMVLIGLEEAAEIGLGTKEVKALEKGEVVTITGKKATSLVSVQSPRRTRLLSEELGVIMKIRGEHGAVCLKCDLLSDAWIVDSGCTKHMTGNRRLFTSYKVYDGRHVVFGSNLKGKVIGGGNISHDLIKITNVEYVSGLAFNLISVGQLCDDDYVVSFTKVDCSISKNDKMLARGHRKNGLYTCKLGDNSKQQICLASIVDNSTLWHRRLGHANIRLVQNLSSNELVRNLPNLSFERHCCDTYGLGSQGNANNRTRNEVSTTRVLELLHLDLFGPYPIQSYRGNFYTLMIVDDHSNHTWVVFLESKDDVLEKFKILYKKLENLHDCSIVSIETNHRSDLIN</sequence>
<dbReference type="PANTHER" id="PTHR42648:SF32">
    <property type="entry name" value="RIBONUCLEASE H-LIKE DOMAIN, GAG-PRE-INTEGRASE DOMAIN PROTEIN-RELATED"/>
    <property type="match status" value="1"/>
</dbReference>
<feature type="domain" description="GAG-pre-integrase" evidence="2">
    <location>
        <begin position="243"/>
        <end position="304"/>
    </location>
</feature>
<dbReference type="Pfam" id="PF22936">
    <property type="entry name" value="Pol_BBD"/>
    <property type="match status" value="1"/>
</dbReference>
<evidence type="ECO:0000259" key="3">
    <source>
        <dbReference type="Pfam" id="PF22936"/>
    </source>
</evidence>
<organism evidence="4 5">
    <name type="scientific">Tanacetum coccineum</name>
    <dbReference type="NCBI Taxonomy" id="301880"/>
    <lineage>
        <taxon>Eukaryota</taxon>
        <taxon>Viridiplantae</taxon>
        <taxon>Streptophyta</taxon>
        <taxon>Embryophyta</taxon>
        <taxon>Tracheophyta</taxon>
        <taxon>Spermatophyta</taxon>
        <taxon>Magnoliopsida</taxon>
        <taxon>eudicotyledons</taxon>
        <taxon>Gunneridae</taxon>
        <taxon>Pentapetalae</taxon>
        <taxon>asterids</taxon>
        <taxon>campanulids</taxon>
        <taxon>Asterales</taxon>
        <taxon>Asteraceae</taxon>
        <taxon>Asteroideae</taxon>
        <taxon>Anthemideae</taxon>
        <taxon>Anthemidinae</taxon>
        <taxon>Tanacetum</taxon>
    </lineage>
</organism>
<comment type="caution">
    <text evidence="4">The sequence shown here is derived from an EMBL/GenBank/DDBJ whole genome shotgun (WGS) entry which is preliminary data.</text>
</comment>
<reference evidence="4" key="1">
    <citation type="journal article" date="2022" name="Int. J. Mol. Sci.">
        <title>Draft Genome of Tanacetum Coccineum: Genomic Comparison of Closely Related Tanacetum-Family Plants.</title>
        <authorList>
            <person name="Yamashiro T."/>
            <person name="Shiraishi A."/>
            <person name="Nakayama K."/>
            <person name="Satake H."/>
        </authorList>
    </citation>
    <scope>NUCLEOTIDE SEQUENCE</scope>
</reference>
<evidence type="ECO:0000259" key="2">
    <source>
        <dbReference type="Pfam" id="PF13976"/>
    </source>
</evidence>
<dbReference type="Pfam" id="PF13976">
    <property type="entry name" value="gag_pre-integrs"/>
    <property type="match status" value="1"/>
</dbReference>
<dbReference type="SUPFAM" id="SSF53098">
    <property type="entry name" value="Ribonuclease H-like"/>
    <property type="match status" value="1"/>
</dbReference>
<dbReference type="InterPro" id="IPR025724">
    <property type="entry name" value="GAG-pre-integrase_dom"/>
</dbReference>
<evidence type="ECO:0000313" key="4">
    <source>
        <dbReference type="EMBL" id="GJS77316.1"/>
    </source>
</evidence>
<keyword evidence="5" id="KW-1185">Reference proteome</keyword>
<dbReference type="InterPro" id="IPR054722">
    <property type="entry name" value="PolX-like_BBD"/>
</dbReference>
<reference evidence="4" key="2">
    <citation type="submission" date="2022-01" db="EMBL/GenBank/DDBJ databases">
        <authorList>
            <person name="Yamashiro T."/>
            <person name="Shiraishi A."/>
            <person name="Satake H."/>
            <person name="Nakayama K."/>
        </authorList>
    </citation>
    <scope>NUCLEOTIDE SEQUENCE</scope>
</reference>
<keyword evidence="1" id="KW-0378">Hydrolase</keyword>
<evidence type="ECO:0000256" key="1">
    <source>
        <dbReference type="ARBA" id="ARBA00022670"/>
    </source>
</evidence>
<dbReference type="PANTHER" id="PTHR42648">
    <property type="entry name" value="TRANSPOSASE, PUTATIVE-RELATED"/>
    <property type="match status" value="1"/>
</dbReference>
<dbReference type="InterPro" id="IPR039537">
    <property type="entry name" value="Retrotran_Ty1/copia-like"/>
</dbReference>
<proteinExistence type="predicted"/>
<evidence type="ECO:0000313" key="5">
    <source>
        <dbReference type="Proteomes" id="UP001151760"/>
    </source>
</evidence>
<name>A0ABQ4YIN3_9ASTR</name>